<accession>A0A1K0FWB5</accession>
<dbReference type="AlphaFoldDB" id="A0A1K0FWB5"/>
<evidence type="ECO:0000313" key="1">
    <source>
        <dbReference type="EMBL" id="OJF09362.1"/>
    </source>
</evidence>
<keyword evidence="2" id="KW-1185">Reference proteome</keyword>
<name>A0A1K0FWB5_9ACTN</name>
<evidence type="ECO:0000313" key="2">
    <source>
        <dbReference type="Proteomes" id="UP000182486"/>
    </source>
</evidence>
<protein>
    <submittedName>
        <fullName evidence="1">Uncharacterized protein</fullName>
    </submittedName>
</protein>
<dbReference type="EMBL" id="MEIA01000579">
    <property type="protein sequence ID" value="OJF09362.1"/>
    <property type="molecule type" value="Genomic_DNA"/>
</dbReference>
<organism evidence="1 2">
    <name type="scientific">Couchioplanes caeruleus subsp. caeruleus</name>
    <dbReference type="NCBI Taxonomy" id="56427"/>
    <lineage>
        <taxon>Bacteria</taxon>
        <taxon>Bacillati</taxon>
        <taxon>Actinomycetota</taxon>
        <taxon>Actinomycetes</taxon>
        <taxon>Micromonosporales</taxon>
        <taxon>Micromonosporaceae</taxon>
        <taxon>Couchioplanes</taxon>
    </lineage>
</organism>
<comment type="caution">
    <text evidence="1">The sequence shown here is derived from an EMBL/GenBank/DDBJ whole genome shotgun (WGS) entry which is preliminary data.</text>
</comment>
<dbReference type="Proteomes" id="UP000182486">
    <property type="component" value="Unassembled WGS sequence"/>
</dbReference>
<dbReference type="RefSeq" id="WP_071810307.1">
    <property type="nucleotide sequence ID" value="NZ_MEIA01000579.1"/>
</dbReference>
<proteinExistence type="predicted"/>
<reference evidence="1 2" key="1">
    <citation type="submission" date="2016-09" db="EMBL/GenBank/DDBJ databases">
        <title>Couchioplanes caeruleus draft genome sequence.</title>
        <authorList>
            <person name="Sheehan J."/>
            <person name="Caffrey P."/>
        </authorList>
    </citation>
    <scope>NUCLEOTIDE SEQUENCE [LARGE SCALE GENOMIC DNA]</scope>
    <source>
        <strain evidence="1 2">DSM 43634</strain>
    </source>
</reference>
<sequence length="292" mass="31832">MTGDVATLLHTGPFHRALRAAVAARGLTLDRLRVRLGARGVPVGLSTLSDWQHGRSRPSSPLAVEALSEILRLPPGALAALLQIPADPLPRTGLAERDGALAELLDALPGSRRVDLEVLSRQDKVCVDAQRRSSSLWQRTCVRASRDGVDRYVVRHFGDTDGSSPVAELVALENCRVGRVLRHPRAPVLVAELLFGQALHVGDTWIFETLTRDRSPEISTVHAYGFRHAVAQYLLEVRFHPSALPVSCYSFVQAGLAAERRRTGELALSSHHAVHLMAADMTGGLLGIGWRW</sequence>
<gene>
    <name evidence="1" type="ORF">BG844_38035</name>
</gene>